<dbReference type="InterPro" id="IPR027417">
    <property type="entry name" value="P-loop_NTPase"/>
</dbReference>
<dbReference type="Pfam" id="PF00005">
    <property type="entry name" value="ABC_tran"/>
    <property type="match status" value="1"/>
</dbReference>
<dbReference type="EMBL" id="LCBL01000001">
    <property type="protein sequence ID" value="KKS09878.1"/>
    <property type="molecule type" value="Genomic_DNA"/>
</dbReference>
<dbReference type="InterPro" id="IPR003439">
    <property type="entry name" value="ABC_transporter-like_ATP-bd"/>
</dbReference>
<dbReference type="GO" id="GO:0005524">
    <property type="term" value="F:ATP binding"/>
    <property type="evidence" value="ECO:0007669"/>
    <property type="project" value="UniProtKB-KW"/>
</dbReference>
<comment type="caution">
    <text evidence="6">The sequence shown here is derived from an EMBL/GenBank/DDBJ whole genome shotgun (WGS) entry which is preliminary data.</text>
</comment>
<evidence type="ECO:0000256" key="4">
    <source>
        <dbReference type="ARBA" id="ARBA00022840"/>
    </source>
</evidence>
<evidence type="ECO:0000313" key="6">
    <source>
        <dbReference type="EMBL" id="KKS09878.1"/>
    </source>
</evidence>
<feature type="domain" description="ABC transporter" evidence="5">
    <location>
        <begin position="4"/>
        <end position="227"/>
    </location>
</feature>
<dbReference type="PROSITE" id="PS00211">
    <property type="entry name" value="ABC_TRANSPORTER_1"/>
    <property type="match status" value="1"/>
</dbReference>
<comment type="similarity">
    <text evidence="1">Belongs to the ABC transporter superfamily.</text>
</comment>
<reference evidence="6 7" key="1">
    <citation type="journal article" date="2015" name="Nature">
        <title>rRNA introns, odd ribosomes, and small enigmatic genomes across a large radiation of phyla.</title>
        <authorList>
            <person name="Brown C.T."/>
            <person name="Hug L.A."/>
            <person name="Thomas B.C."/>
            <person name="Sharon I."/>
            <person name="Castelle C.J."/>
            <person name="Singh A."/>
            <person name="Wilkins M.J."/>
            <person name="Williams K.H."/>
            <person name="Banfield J.F."/>
        </authorList>
    </citation>
    <scope>NUCLEOTIDE SEQUENCE [LARGE SCALE GENOMIC DNA]</scope>
</reference>
<dbReference type="PANTHER" id="PTHR42711">
    <property type="entry name" value="ABC TRANSPORTER ATP-BINDING PROTEIN"/>
    <property type="match status" value="1"/>
</dbReference>
<dbReference type="InterPro" id="IPR017871">
    <property type="entry name" value="ABC_transporter-like_CS"/>
</dbReference>
<dbReference type="InterPro" id="IPR003593">
    <property type="entry name" value="AAA+_ATPase"/>
</dbReference>
<keyword evidence="2" id="KW-0813">Transport</keyword>
<dbReference type="InterPro" id="IPR050763">
    <property type="entry name" value="ABC_transporter_ATP-binding"/>
</dbReference>
<dbReference type="SUPFAM" id="SSF52540">
    <property type="entry name" value="P-loop containing nucleoside triphosphate hydrolases"/>
    <property type="match status" value="1"/>
</dbReference>
<gene>
    <name evidence="6" type="ORF">UU65_C0001G0283</name>
</gene>
<evidence type="ECO:0000256" key="1">
    <source>
        <dbReference type="ARBA" id="ARBA00005417"/>
    </source>
</evidence>
<organism evidence="6 7">
    <name type="scientific">candidate division CPR2 bacterium GW2011_GWC1_41_48</name>
    <dbReference type="NCBI Taxonomy" id="1618344"/>
    <lineage>
        <taxon>Bacteria</taxon>
        <taxon>Bacteria division CPR2</taxon>
    </lineage>
</organism>
<proteinExistence type="inferred from homology"/>
<evidence type="ECO:0000256" key="3">
    <source>
        <dbReference type="ARBA" id="ARBA00022741"/>
    </source>
</evidence>
<evidence type="ECO:0000313" key="7">
    <source>
        <dbReference type="Proteomes" id="UP000033869"/>
    </source>
</evidence>
<dbReference type="PANTHER" id="PTHR42711:SF5">
    <property type="entry name" value="ABC TRANSPORTER ATP-BINDING PROTEIN NATA"/>
    <property type="match status" value="1"/>
</dbReference>
<evidence type="ECO:0000256" key="2">
    <source>
        <dbReference type="ARBA" id="ARBA00022448"/>
    </source>
</evidence>
<dbReference type="SMART" id="SM00382">
    <property type="entry name" value="AAA"/>
    <property type="match status" value="1"/>
</dbReference>
<dbReference type="GO" id="GO:0016887">
    <property type="term" value="F:ATP hydrolysis activity"/>
    <property type="evidence" value="ECO:0007669"/>
    <property type="project" value="InterPro"/>
</dbReference>
<dbReference type="Gene3D" id="3.40.50.300">
    <property type="entry name" value="P-loop containing nucleotide triphosphate hydrolases"/>
    <property type="match status" value="1"/>
</dbReference>
<evidence type="ECO:0000259" key="5">
    <source>
        <dbReference type="PROSITE" id="PS50893"/>
    </source>
</evidence>
<keyword evidence="4 6" id="KW-0067">ATP-binding</keyword>
<dbReference type="CDD" id="cd03230">
    <property type="entry name" value="ABC_DR_subfamily_A"/>
    <property type="match status" value="1"/>
</dbReference>
<protein>
    <submittedName>
        <fullName evidence="6">Multidrug ABC transporter,ATP-binding protein (ATPase)</fullName>
    </submittedName>
</protein>
<accession>A0A0G0ZA02</accession>
<dbReference type="AlphaFoldDB" id="A0A0G0ZA02"/>
<dbReference type="Proteomes" id="UP000033869">
    <property type="component" value="Unassembled WGS sequence"/>
</dbReference>
<name>A0A0G0ZA02_UNCC2</name>
<keyword evidence="3" id="KW-0547">Nucleotide-binding</keyword>
<sequence>MAVIEVKNLEKHYGNTKAVQGICFDVEKGEVFGFLGPNGAGKTTTIRCIMDFVRPTAGNISVLELDTQANSEELKGKIGYLSGDVRLYENWTGEEHFEFIQNIRGKSKSLLKLAKDFDYNPKIKVKNLSSGNKQKLGLILAFMSEPEVLILDEPTTALDPLLQNAVYDVIKSFSEKGRTVFMSSHNLAEVERVCSRVGIIKQGKMITTENIQNLKGKKIHVVNVSFAGKFSKSSFKGDGISIQKEVPGGLVLNVKGDINQILREISKYEVKDVEINHASLEDIFLEYYERKENVSNSLANN</sequence>
<dbReference type="PROSITE" id="PS50893">
    <property type="entry name" value="ABC_TRANSPORTER_2"/>
    <property type="match status" value="1"/>
</dbReference>